<dbReference type="EMBL" id="FWXR01000003">
    <property type="protein sequence ID" value="SMC50130.1"/>
    <property type="molecule type" value="Genomic_DNA"/>
</dbReference>
<name>A0A1W1ZNI6_9HYPH</name>
<accession>A0A1W1ZNI6</accession>
<proteinExistence type="predicted"/>
<gene>
    <name evidence="3" type="ORF">SAMN06297251_1035</name>
</gene>
<dbReference type="AlphaFoldDB" id="A0A1W1ZNI6"/>
<protein>
    <recommendedName>
        <fullName evidence="2">DUF2293 domain-containing protein</fullName>
    </recommendedName>
</protein>
<feature type="region of interest" description="Disordered" evidence="1">
    <location>
        <begin position="90"/>
        <end position="131"/>
    </location>
</feature>
<dbReference type="Pfam" id="PF10056">
    <property type="entry name" value="DUF2293"/>
    <property type="match status" value="1"/>
</dbReference>
<evidence type="ECO:0000313" key="3">
    <source>
        <dbReference type="EMBL" id="SMC50130.1"/>
    </source>
</evidence>
<dbReference type="RefSeq" id="WP_084408848.1">
    <property type="nucleotide sequence ID" value="NZ_FWXR01000003.1"/>
</dbReference>
<keyword evidence="4" id="KW-1185">Reference proteome</keyword>
<evidence type="ECO:0000259" key="2">
    <source>
        <dbReference type="Pfam" id="PF10056"/>
    </source>
</evidence>
<sequence length="131" mass="15073">MATERQRRLRRALTALIPRAPFIDAEAIREAARSRHMRSLSPESAIWLSTVAHIRHQHTDYDELMDDGYDKDAARFFVLDDTNAVLDEWGATRRLDPEALDEAPPSDARDGLADDDRDDGDWPGDRWREDD</sequence>
<evidence type="ECO:0000313" key="4">
    <source>
        <dbReference type="Proteomes" id="UP000192656"/>
    </source>
</evidence>
<dbReference type="OrthoDB" id="1159372at2"/>
<dbReference type="STRING" id="937218.SAMN06297251_1035"/>
<dbReference type="InterPro" id="IPR018744">
    <property type="entry name" value="DUF2293"/>
</dbReference>
<feature type="domain" description="DUF2293" evidence="2">
    <location>
        <begin position="12"/>
        <end position="90"/>
    </location>
</feature>
<organism evidence="3 4">
    <name type="scientific">Fulvimarina manganoxydans</name>
    <dbReference type="NCBI Taxonomy" id="937218"/>
    <lineage>
        <taxon>Bacteria</taxon>
        <taxon>Pseudomonadati</taxon>
        <taxon>Pseudomonadota</taxon>
        <taxon>Alphaproteobacteria</taxon>
        <taxon>Hyphomicrobiales</taxon>
        <taxon>Aurantimonadaceae</taxon>
        <taxon>Fulvimarina</taxon>
    </lineage>
</organism>
<reference evidence="3 4" key="1">
    <citation type="submission" date="2017-04" db="EMBL/GenBank/DDBJ databases">
        <authorList>
            <person name="Afonso C.L."/>
            <person name="Miller P.J."/>
            <person name="Scott M.A."/>
            <person name="Spackman E."/>
            <person name="Goraichik I."/>
            <person name="Dimitrov K.M."/>
            <person name="Suarez D.L."/>
            <person name="Swayne D.E."/>
        </authorList>
    </citation>
    <scope>NUCLEOTIDE SEQUENCE [LARGE SCALE GENOMIC DNA]</scope>
    <source>
        <strain evidence="3 4">CGMCC 1.10972</strain>
    </source>
</reference>
<evidence type="ECO:0000256" key="1">
    <source>
        <dbReference type="SAM" id="MobiDB-lite"/>
    </source>
</evidence>
<dbReference type="Proteomes" id="UP000192656">
    <property type="component" value="Unassembled WGS sequence"/>
</dbReference>